<evidence type="ECO:0000313" key="2">
    <source>
        <dbReference type="EMBL" id="KAK2645469.1"/>
    </source>
</evidence>
<reference evidence="2" key="1">
    <citation type="journal article" date="2023" name="Plant J.">
        <title>Genome sequences and population genomics provide insights into the demographic history, inbreeding, and mutation load of two 'living fossil' tree species of Dipteronia.</title>
        <authorList>
            <person name="Feng Y."/>
            <person name="Comes H.P."/>
            <person name="Chen J."/>
            <person name="Zhu S."/>
            <person name="Lu R."/>
            <person name="Zhang X."/>
            <person name="Li P."/>
            <person name="Qiu J."/>
            <person name="Olsen K.M."/>
            <person name="Qiu Y."/>
        </authorList>
    </citation>
    <scope>NUCLEOTIDE SEQUENCE</scope>
    <source>
        <strain evidence="2">KIB01</strain>
    </source>
</reference>
<organism evidence="2 3">
    <name type="scientific">Dipteronia dyeriana</name>
    <dbReference type="NCBI Taxonomy" id="168575"/>
    <lineage>
        <taxon>Eukaryota</taxon>
        <taxon>Viridiplantae</taxon>
        <taxon>Streptophyta</taxon>
        <taxon>Embryophyta</taxon>
        <taxon>Tracheophyta</taxon>
        <taxon>Spermatophyta</taxon>
        <taxon>Magnoliopsida</taxon>
        <taxon>eudicotyledons</taxon>
        <taxon>Gunneridae</taxon>
        <taxon>Pentapetalae</taxon>
        <taxon>rosids</taxon>
        <taxon>malvids</taxon>
        <taxon>Sapindales</taxon>
        <taxon>Sapindaceae</taxon>
        <taxon>Hippocastanoideae</taxon>
        <taxon>Acereae</taxon>
        <taxon>Dipteronia</taxon>
    </lineage>
</organism>
<comment type="caution">
    <text evidence="2">The sequence shown here is derived from an EMBL/GenBank/DDBJ whole genome shotgun (WGS) entry which is preliminary data.</text>
</comment>
<dbReference type="EMBL" id="JANJYI010000006">
    <property type="protein sequence ID" value="KAK2645469.1"/>
    <property type="molecule type" value="Genomic_DNA"/>
</dbReference>
<accession>A0AAD9U177</accession>
<name>A0AAD9U177_9ROSI</name>
<sequence>MFLNSVDASNAVKDATMLFWLLDEVVEVVGKDLVVQVVTDNASNYKKASEMLMKKRTRLWWMPCAAQCFYLMLDKIGKPPQYQTALKKNMKKTCEVGSSIIICSRKAQDEPYKCYEDSILRNRSKQVQIRPSILLREDFS</sequence>
<dbReference type="AlphaFoldDB" id="A0AAD9U177"/>
<dbReference type="PANTHER" id="PTHR32166">
    <property type="entry name" value="OSJNBA0013A04.12 PROTEIN"/>
    <property type="match status" value="1"/>
</dbReference>
<feature type="domain" description="DUF659" evidence="1">
    <location>
        <begin position="1"/>
        <end position="87"/>
    </location>
</feature>
<gene>
    <name evidence="2" type="ORF">Ddye_020664</name>
</gene>
<proteinExistence type="predicted"/>
<evidence type="ECO:0000259" key="1">
    <source>
        <dbReference type="Pfam" id="PF04937"/>
    </source>
</evidence>
<dbReference type="PANTHER" id="PTHR32166:SF122">
    <property type="entry name" value="OS09G0499600 PROTEIN"/>
    <property type="match status" value="1"/>
</dbReference>
<dbReference type="Pfam" id="PF04937">
    <property type="entry name" value="DUF659"/>
    <property type="match status" value="1"/>
</dbReference>
<protein>
    <recommendedName>
        <fullName evidence="1">DUF659 domain-containing protein</fullName>
    </recommendedName>
</protein>
<dbReference type="Proteomes" id="UP001280121">
    <property type="component" value="Unassembled WGS sequence"/>
</dbReference>
<keyword evidence="3" id="KW-1185">Reference proteome</keyword>
<dbReference type="InterPro" id="IPR012337">
    <property type="entry name" value="RNaseH-like_sf"/>
</dbReference>
<dbReference type="SUPFAM" id="SSF53098">
    <property type="entry name" value="Ribonuclease H-like"/>
    <property type="match status" value="1"/>
</dbReference>
<evidence type="ECO:0000313" key="3">
    <source>
        <dbReference type="Proteomes" id="UP001280121"/>
    </source>
</evidence>
<dbReference type="InterPro" id="IPR007021">
    <property type="entry name" value="DUF659"/>
</dbReference>